<dbReference type="AlphaFoldDB" id="A0A0J8CX29"/>
<sequence>MKNTTNSEAIMGCFLIFVLLIMNGLPLGAACKYFKRVPENSFNKLENGVNNRPNYGVGQGTATGQSVENTFTTAPKLPSNTGVIADHAINSADEVLSMILKQLSKKNPTAREIYYAYKNARRLQELCNFVAYHVNQAYANNDSVPVQQLKDIQYLCTTEGDHDTIV</sequence>
<organism evidence="2 3">
    <name type="scientific">Beta vulgaris subsp. vulgaris</name>
    <name type="common">Beet</name>
    <dbReference type="NCBI Taxonomy" id="3555"/>
    <lineage>
        <taxon>Eukaryota</taxon>
        <taxon>Viridiplantae</taxon>
        <taxon>Streptophyta</taxon>
        <taxon>Embryophyta</taxon>
        <taxon>Tracheophyta</taxon>
        <taxon>Spermatophyta</taxon>
        <taxon>Magnoliopsida</taxon>
        <taxon>eudicotyledons</taxon>
        <taxon>Gunneridae</taxon>
        <taxon>Pentapetalae</taxon>
        <taxon>Caryophyllales</taxon>
        <taxon>Chenopodiaceae</taxon>
        <taxon>Betoideae</taxon>
        <taxon>Beta</taxon>
    </lineage>
</organism>
<proteinExistence type="predicted"/>
<evidence type="ECO:0000313" key="2">
    <source>
        <dbReference type="EMBL" id="KMT18162.1"/>
    </source>
</evidence>
<evidence type="ECO:0008006" key="4">
    <source>
        <dbReference type="Google" id="ProtNLM"/>
    </source>
</evidence>
<accession>A0A0J8CX29</accession>
<name>A0A0J8CX29_BETVV</name>
<gene>
    <name evidence="2" type="ORF">BVRB_2g031910</name>
</gene>
<feature type="chain" id="PRO_5005296055" description="Pectinesterase inhibitor domain-containing protein" evidence="1">
    <location>
        <begin position="31"/>
        <end position="166"/>
    </location>
</feature>
<dbReference type="EMBL" id="KQ090038">
    <property type="protein sequence ID" value="KMT18162.1"/>
    <property type="molecule type" value="Genomic_DNA"/>
</dbReference>
<reference evidence="2 3" key="1">
    <citation type="journal article" date="2014" name="Nature">
        <title>The genome of the recently domesticated crop plant sugar beet (Beta vulgaris).</title>
        <authorList>
            <person name="Dohm J.C."/>
            <person name="Minoche A.E."/>
            <person name="Holtgrawe D."/>
            <person name="Capella-Gutierrez S."/>
            <person name="Zakrzewski F."/>
            <person name="Tafer H."/>
            <person name="Rupp O."/>
            <person name="Sorensen T.R."/>
            <person name="Stracke R."/>
            <person name="Reinhardt R."/>
            <person name="Goesmann A."/>
            <person name="Kraft T."/>
            <person name="Schulz B."/>
            <person name="Stadler P.F."/>
            <person name="Schmidt T."/>
            <person name="Gabaldon T."/>
            <person name="Lehrach H."/>
            <person name="Weisshaar B."/>
            <person name="Himmelbauer H."/>
        </authorList>
    </citation>
    <scope>NUCLEOTIDE SEQUENCE [LARGE SCALE GENOMIC DNA]</scope>
    <source>
        <tissue evidence="2">Taproot</tissue>
    </source>
</reference>
<evidence type="ECO:0000256" key="1">
    <source>
        <dbReference type="SAM" id="SignalP"/>
    </source>
</evidence>
<dbReference type="Gramene" id="KMT18162">
    <property type="protein sequence ID" value="KMT18162"/>
    <property type="gene ID" value="BVRB_2g031910"/>
</dbReference>
<evidence type="ECO:0000313" key="3">
    <source>
        <dbReference type="Proteomes" id="UP000035740"/>
    </source>
</evidence>
<protein>
    <recommendedName>
        <fullName evidence="4">Pectinesterase inhibitor domain-containing protein</fullName>
    </recommendedName>
</protein>
<feature type="signal peptide" evidence="1">
    <location>
        <begin position="1"/>
        <end position="30"/>
    </location>
</feature>
<dbReference type="PROSITE" id="PS51257">
    <property type="entry name" value="PROKAR_LIPOPROTEIN"/>
    <property type="match status" value="1"/>
</dbReference>
<keyword evidence="1" id="KW-0732">Signal</keyword>
<keyword evidence="3" id="KW-1185">Reference proteome</keyword>
<dbReference type="Proteomes" id="UP000035740">
    <property type="component" value="Chromosome 2"/>
</dbReference>